<dbReference type="SMART" id="SM00354">
    <property type="entry name" value="HTH_LACI"/>
    <property type="match status" value="1"/>
</dbReference>
<dbReference type="InterPro" id="IPR001761">
    <property type="entry name" value="Peripla_BP/Lac1_sug-bd_dom"/>
</dbReference>
<evidence type="ECO:0000256" key="4">
    <source>
        <dbReference type="ARBA" id="ARBA00023163"/>
    </source>
</evidence>
<proteinExistence type="predicted"/>
<organism evidence="6 7">
    <name type="scientific">Reinekea marinisedimentorum</name>
    <dbReference type="NCBI Taxonomy" id="230495"/>
    <lineage>
        <taxon>Bacteria</taxon>
        <taxon>Pseudomonadati</taxon>
        <taxon>Pseudomonadota</taxon>
        <taxon>Gammaproteobacteria</taxon>
        <taxon>Oceanospirillales</taxon>
        <taxon>Saccharospirillaceae</taxon>
        <taxon>Reinekea</taxon>
    </lineage>
</organism>
<evidence type="ECO:0000313" key="7">
    <source>
        <dbReference type="Proteomes" id="UP000295793"/>
    </source>
</evidence>
<dbReference type="SUPFAM" id="SSF53822">
    <property type="entry name" value="Periplasmic binding protein-like I"/>
    <property type="match status" value="1"/>
</dbReference>
<dbReference type="GO" id="GO:0000976">
    <property type="term" value="F:transcription cis-regulatory region binding"/>
    <property type="evidence" value="ECO:0007669"/>
    <property type="project" value="TreeGrafter"/>
</dbReference>
<evidence type="ECO:0000259" key="5">
    <source>
        <dbReference type="PROSITE" id="PS50932"/>
    </source>
</evidence>
<evidence type="ECO:0000256" key="1">
    <source>
        <dbReference type="ARBA" id="ARBA00022491"/>
    </source>
</evidence>
<evidence type="ECO:0000313" key="6">
    <source>
        <dbReference type="EMBL" id="TCS35876.1"/>
    </source>
</evidence>
<keyword evidence="3" id="KW-0238">DNA-binding</keyword>
<keyword evidence="7" id="KW-1185">Reference proteome</keyword>
<dbReference type="GO" id="GO:0003700">
    <property type="term" value="F:DNA-binding transcription factor activity"/>
    <property type="evidence" value="ECO:0007669"/>
    <property type="project" value="TreeGrafter"/>
</dbReference>
<evidence type="ECO:0000256" key="3">
    <source>
        <dbReference type="ARBA" id="ARBA00023125"/>
    </source>
</evidence>
<dbReference type="PROSITE" id="PS50932">
    <property type="entry name" value="HTH_LACI_2"/>
    <property type="match status" value="1"/>
</dbReference>
<gene>
    <name evidence="6" type="ORF">BCF53_13011</name>
</gene>
<protein>
    <submittedName>
        <fullName evidence="6">LacI family fructose operon transcriptional repressor</fullName>
    </submittedName>
</protein>
<dbReference type="InterPro" id="IPR028082">
    <property type="entry name" value="Peripla_BP_I"/>
</dbReference>
<dbReference type="InterPro" id="IPR010982">
    <property type="entry name" value="Lambda_DNA-bd_dom_sf"/>
</dbReference>
<dbReference type="Pfam" id="PF00356">
    <property type="entry name" value="LacI"/>
    <property type="match status" value="1"/>
</dbReference>
<dbReference type="Gene3D" id="1.10.260.40">
    <property type="entry name" value="lambda repressor-like DNA-binding domains"/>
    <property type="match status" value="1"/>
</dbReference>
<keyword evidence="2" id="KW-0805">Transcription regulation</keyword>
<comment type="caution">
    <text evidence="6">The sequence shown here is derived from an EMBL/GenBank/DDBJ whole genome shotgun (WGS) entry which is preliminary data.</text>
</comment>
<dbReference type="InterPro" id="IPR000843">
    <property type="entry name" value="HTH_LacI"/>
</dbReference>
<dbReference type="PANTHER" id="PTHR30146:SF45">
    <property type="entry name" value="CATABOLITE REPRESSOR_ACTIVATOR"/>
    <property type="match status" value="1"/>
</dbReference>
<keyword evidence="1" id="KW-0678">Repressor</keyword>
<dbReference type="PANTHER" id="PTHR30146">
    <property type="entry name" value="LACI-RELATED TRANSCRIPTIONAL REPRESSOR"/>
    <property type="match status" value="1"/>
</dbReference>
<dbReference type="RefSeq" id="WP_132704155.1">
    <property type="nucleotide sequence ID" value="NZ_SLZR01000030.1"/>
</dbReference>
<accession>A0A4R3HRW5</accession>
<dbReference type="SUPFAM" id="SSF47413">
    <property type="entry name" value="lambda repressor-like DNA-binding domains"/>
    <property type="match status" value="1"/>
</dbReference>
<dbReference type="OrthoDB" id="7055227at2"/>
<dbReference type="Pfam" id="PF00532">
    <property type="entry name" value="Peripla_BP_1"/>
    <property type="match status" value="1"/>
</dbReference>
<dbReference type="CDD" id="cd01392">
    <property type="entry name" value="HTH_LacI"/>
    <property type="match status" value="1"/>
</dbReference>
<reference evidence="6 7" key="1">
    <citation type="submission" date="2019-03" db="EMBL/GenBank/DDBJ databases">
        <title>Genomic Encyclopedia of Archaeal and Bacterial Type Strains, Phase II (KMG-II): from individual species to whole genera.</title>
        <authorList>
            <person name="Goeker M."/>
        </authorList>
    </citation>
    <scope>NUCLEOTIDE SEQUENCE [LARGE SCALE GENOMIC DNA]</scope>
    <source>
        <strain evidence="6 7">DSM 15388</strain>
    </source>
</reference>
<dbReference type="PROSITE" id="PS00356">
    <property type="entry name" value="HTH_LACI_1"/>
    <property type="match status" value="1"/>
</dbReference>
<dbReference type="Gene3D" id="3.40.50.2300">
    <property type="match status" value="2"/>
</dbReference>
<evidence type="ECO:0000256" key="2">
    <source>
        <dbReference type="ARBA" id="ARBA00023015"/>
    </source>
</evidence>
<sequence>MNLADIAKLAGVSKATVSSILNGKAEKYRISQKTQDKVLRVVQEHDYQPNHSAASLRSGKSYAIGLIVPDFENRSYLRIAKRLEALARKKGFQLIIASSDDNPETEVESAQKLVSRGIDALMVSTCLTDASPYQKIVKNGTPVIALDRALPEGFSNVLSDDYEGGLQLTRALPLQQLGSISLIGAIPELSISKERERGFRDAVAGINGLTAHIYYGDHFEPAGGVALLQQAREEQGGLPPAIVTTSYALLEGVISELQNEFGPGLGASGNIHLATFGDSRLLDFLPIPVVSLPQQYEQIAEAAWSITEQAIENNDTPQNRIITRTLKRRF</sequence>
<dbReference type="EMBL" id="SLZR01000030">
    <property type="protein sequence ID" value="TCS35876.1"/>
    <property type="molecule type" value="Genomic_DNA"/>
</dbReference>
<dbReference type="FunFam" id="1.10.260.40:FF:000008">
    <property type="entry name" value="Fructose repressor (Catabolite repressor/activator)"/>
    <property type="match status" value="1"/>
</dbReference>
<feature type="domain" description="HTH lacI-type" evidence="5">
    <location>
        <begin position="1"/>
        <end position="58"/>
    </location>
</feature>
<keyword evidence="4" id="KW-0804">Transcription</keyword>
<name>A0A4R3HRW5_9GAMM</name>
<dbReference type="Proteomes" id="UP000295793">
    <property type="component" value="Unassembled WGS sequence"/>
</dbReference>
<dbReference type="AlphaFoldDB" id="A0A4R3HRW5"/>